<reference evidence="11" key="1">
    <citation type="submission" date="2023-07" db="EMBL/GenBank/DDBJ databases">
        <authorList>
            <consortium name="AG Swart"/>
            <person name="Singh M."/>
            <person name="Singh A."/>
            <person name="Seah K."/>
            <person name="Emmerich C."/>
        </authorList>
    </citation>
    <scope>NUCLEOTIDE SEQUENCE</scope>
    <source>
        <strain evidence="11">DP1</strain>
    </source>
</reference>
<accession>A0AAD1Y823</accession>
<evidence type="ECO:0000259" key="10">
    <source>
        <dbReference type="PROSITE" id="PS50011"/>
    </source>
</evidence>
<keyword evidence="6" id="KW-0067">ATP-binding</keyword>
<protein>
    <recommendedName>
        <fullName evidence="1">non-specific serine/threonine protein kinase</fullName>
        <ecNumber evidence="1">2.7.11.1</ecNumber>
    </recommendedName>
</protein>
<dbReference type="Gene3D" id="1.10.510.10">
    <property type="entry name" value="Transferase(Phosphotransferase) domain 1"/>
    <property type="match status" value="1"/>
</dbReference>
<gene>
    <name evidence="11" type="ORF">ECRASSUSDP1_LOCUS27810</name>
</gene>
<feature type="compositionally biased region" description="Basic and acidic residues" evidence="9">
    <location>
        <begin position="399"/>
        <end position="425"/>
    </location>
</feature>
<feature type="compositionally biased region" description="Polar residues" evidence="9">
    <location>
        <begin position="766"/>
        <end position="792"/>
    </location>
</feature>
<keyword evidence="12" id="KW-1185">Reference proteome</keyword>
<sequence>MNTLKIGSYNVVVGSKISEGGFANVYRAKCVSTGEAFALKKIFLRDKEVEIQMKKEVSIWRKVTGHPNIVKFYDATMIDRGTDKYLLILSELCPDGHLLDLLERYEGKLSEEKIIQVMKQVIHGILHMHEQSAPIAHRDIKVENILMKSTKIKLCDFGSASAEYLDPKYCNQDELDDAFETYEKYTTFMYRPPEMLDKFSNWEIGTKVDCWMLGCVLYALCYFTHPFQDAQKLAIINAHYFFPHDRESSRRISEKMRDLIWNILTPNPHKRPSMGEIQEILEDWDRIDQITLNSDARKIKAEYLRKMKGVTKTGKSAVPRIGDLSNDDIVKLQAKIRKEKDQKKSKVLVPFHQDYSSKMKKELYNKPSKNPAASVKQTQKNKKATNENKPKQSTFWDGFESHKESQPDKKIDRQPPAKQSPKDDFAWDFDQPNKSSKKSGDFFEDFEEPKQHSKNDFDFDFGSSPKKKESQDDWFEDFSPEKETQKLDSFFDFDESDQTNEPSACQEEQKAPPVKQKKQDAFDLLDMGQKKQEVPDLFDEDNSNKDVKAEDTTDLFDNSQPAKKADDFDIFGDEASKDKKTKEPDIDIFNDEFGEKKDNQPLQSDFDLFGDHDGRDENKPEKDDMDFFENFGAKEISNDDFLIGEKPAESAEEKLLFGEEEKEEFDEGYYTSLFTESAPQKPRVEAPGINLSSLYKATSSPSEPSGPPPAPKPVEKFIPEVAKQGRSFWDSTPPQNPQYYPNTTQTSSSSSQYKPQPPIENLYAPSATSIFTNSNPKPPQTSGRQQSYFESRQQAEKEEPTSFFSKLKISNLLSKFA</sequence>
<evidence type="ECO:0000256" key="2">
    <source>
        <dbReference type="ARBA" id="ARBA00022527"/>
    </source>
</evidence>
<feature type="region of interest" description="Disordered" evidence="9">
    <location>
        <begin position="363"/>
        <end position="625"/>
    </location>
</feature>
<dbReference type="EMBL" id="CAMPGE010028695">
    <property type="protein sequence ID" value="CAI2386204.1"/>
    <property type="molecule type" value="Genomic_DNA"/>
</dbReference>
<dbReference type="EC" id="2.7.11.1" evidence="1"/>
<dbReference type="GO" id="GO:0005524">
    <property type="term" value="F:ATP binding"/>
    <property type="evidence" value="ECO:0007669"/>
    <property type="project" value="UniProtKB-KW"/>
</dbReference>
<dbReference type="GO" id="GO:0005737">
    <property type="term" value="C:cytoplasm"/>
    <property type="evidence" value="ECO:0007669"/>
    <property type="project" value="TreeGrafter"/>
</dbReference>
<feature type="compositionally biased region" description="Basic and acidic residues" evidence="9">
    <location>
        <begin position="609"/>
        <end position="622"/>
    </location>
</feature>
<evidence type="ECO:0000256" key="8">
    <source>
        <dbReference type="ARBA" id="ARBA00048679"/>
    </source>
</evidence>
<name>A0AAD1Y823_EUPCR</name>
<evidence type="ECO:0000256" key="7">
    <source>
        <dbReference type="ARBA" id="ARBA00047899"/>
    </source>
</evidence>
<evidence type="ECO:0000256" key="4">
    <source>
        <dbReference type="ARBA" id="ARBA00022741"/>
    </source>
</evidence>
<evidence type="ECO:0000256" key="5">
    <source>
        <dbReference type="ARBA" id="ARBA00022777"/>
    </source>
</evidence>
<dbReference type="PROSITE" id="PS00108">
    <property type="entry name" value="PROTEIN_KINASE_ST"/>
    <property type="match status" value="1"/>
</dbReference>
<evidence type="ECO:0000256" key="9">
    <source>
        <dbReference type="SAM" id="MobiDB-lite"/>
    </source>
</evidence>
<evidence type="ECO:0000256" key="3">
    <source>
        <dbReference type="ARBA" id="ARBA00022679"/>
    </source>
</evidence>
<dbReference type="PROSITE" id="PS50011">
    <property type="entry name" value="PROTEIN_KINASE_DOM"/>
    <property type="match status" value="1"/>
</dbReference>
<dbReference type="AlphaFoldDB" id="A0AAD1Y823"/>
<feature type="region of interest" description="Disordered" evidence="9">
    <location>
        <begin position="668"/>
        <end position="802"/>
    </location>
</feature>
<dbReference type="Pfam" id="PF00069">
    <property type="entry name" value="Pkinase"/>
    <property type="match status" value="1"/>
</dbReference>
<evidence type="ECO:0000256" key="6">
    <source>
        <dbReference type="ARBA" id="ARBA00022840"/>
    </source>
</evidence>
<dbReference type="PANTHER" id="PTHR22967:SF57">
    <property type="entry name" value="AUXILIN, ISOFORM A-RELATED"/>
    <property type="match status" value="1"/>
</dbReference>
<organism evidence="11 12">
    <name type="scientific">Euplotes crassus</name>
    <dbReference type="NCBI Taxonomy" id="5936"/>
    <lineage>
        <taxon>Eukaryota</taxon>
        <taxon>Sar</taxon>
        <taxon>Alveolata</taxon>
        <taxon>Ciliophora</taxon>
        <taxon>Intramacronucleata</taxon>
        <taxon>Spirotrichea</taxon>
        <taxon>Hypotrichia</taxon>
        <taxon>Euplotida</taxon>
        <taxon>Euplotidae</taxon>
        <taxon>Moneuplotes</taxon>
    </lineage>
</organism>
<dbReference type="SUPFAM" id="SSF56112">
    <property type="entry name" value="Protein kinase-like (PK-like)"/>
    <property type="match status" value="1"/>
</dbReference>
<feature type="compositionally biased region" description="Basic and acidic residues" evidence="9">
    <location>
        <begin position="448"/>
        <end position="457"/>
    </location>
</feature>
<dbReference type="InterPro" id="IPR008271">
    <property type="entry name" value="Ser/Thr_kinase_AS"/>
</dbReference>
<dbReference type="PANTHER" id="PTHR22967">
    <property type="entry name" value="SERINE/THREONINE PROTEIN KINASE"/>
    <property type="match status" value="1"/>
</dbReference>
<keyword evidence="2" id="KW-0723">Serine/threonine-protein kinase</keyword>
<comment type="catalytic activity">
    <reaction evidence="7">
        <text>L-threonyl-[protein] + ATP = O-phospho-L-threonyl-[protein] + ADP + H(+)</text>
        <dbReference type="Rhea" id="RHEA:46608"/>
        <dbReference type="Rhea" id="RHEA-COMP:11060"/>
        <dbReference type="Rhea" id="RHEA-COMP:11605"/>
        <dbReference type="ChEBI" id="CHEBI:15378"/>
        <dbReference type="ChEBI" id="CHEBI:30013"/>
        <dbReference type="ChEBI" id="CHEBI:30616"/>
        <dbReference type="ChEBI" id="CHEBI:61977"/>
        <dbReference type="ChEBI" id="CHEBI:456216"/>
        <dbReference type="EC" id="2.7.11.1"/>
    </reaction>
</comment>
<comment type="catalytic activity">
    <reaction evidence="8">
        <text>L-seryl-[protein] + ATP = O-phospho-L-seryl-[protein] + ADP + H(+)</text>
        <dbReference type="Rhea" id="RHEA:17989"/>
        <dbReference type="Rhea" id="RHEA-COMP:9863"/>
        <dbReference type="Rhea" id="RHEA-COMP:11604"/>
        <dbReference type="ChEBI" id="CHEBI:15378"/>
        <dbReference type="ChEBI" id="CHEBI:29999"/>
        <dbReference type="ChEBI" id="CHEBI:30616"/>
        <dbReference type="ChEBI" id="CHEBI:83421"/>
        <dbReference type="ChEBI" id="CHEBI:456216"/>
        <dbReference type="EC" id="2.7.11.1"/>
    </reaction>
</comment>
<evidence type="ECO:0000313" key="11">
    <source>
        <dbReference type="EMBL" id="CAI2386204.1"/>
    </source>
</evidence>
<keyword evidence="5" id="KW-0418">Kinase</keyword>
<dbReference type="InterPro" id="IPR000719">
    <property type="entry name" value="Prot_kinase_dom"/>
</dbReference>
<feature type="compositionally biased region" description="Basic and acidic residues" evidence="9">
    <location>
        <begin position="542"/>
        <end position="551"/>
    </location>
</feature>
<evidence type="ECO:0000256" key="1">
    <source>
        <dbReference type="ARBA" id="ARBA00012513"/>
    </source>
</evidence>
<evidence type="ECO:0000313" key="12">
    <source>
        <dbReference type="Proteomes" id="UP001295684"/>
    </source>
</evidence>
<feature type="domain" description="Protein kinase" evidence="10">
    <location>
        <begin position="11"/>
        <end position="281"/>
    </location>
</feature>
<feature type="compositionally biased region" description="Basic and acidic residues" evidence="9">
    <location>
        <begin position="574"/>
        <end position="585"/>
    </location>
</feature>
<proteinExistence type="predicted"/>
<dbReference type="InterPro" id="IPR011009">
    <property type="entry name" value="Kinase-like_dom_sf"/>
</dbReference>
<comment type="caution">
    <text evidence="11">The sequence shown here is derived from an EMBL/GenBank/DDBJ whole genome shotgun (WGS) entry which is preliminary data.</text>
</comment>
<feature type="compositionally biased region" description="Low complexity" evidence="9">
    <location>
        <begin position="738"/>
        <end position="754"/>
    </location>
</feature>
<dbReference type="Proteomes" id="UP001295684">
    <property type="component" value="Unassembled WGS sequence"/>
</dbReference>
<keyword evidence="3" id="KW-0808">Transferase</keyword>
<keyword evidence="4" id="KW-0547">Nucleotide-binding</keyword>
<dbReference type="SMART" id="SM00220">
    <property type="entry name" value="S_TKc"/>
    <property type="match status" value="1"/>
</dbReference>
<dbReference type="GO" id="GO:0004674">
    <property type="term" value="F:protein serine/threonine kinase activity"/>
    <property type="evidence" value="ECO:0007669"/>
    <property type="project" value="UniProtKB-KW"/>
</dbReference>